<protein>
    <submittedName>
        <fullName evidence="2">Uncharacterized protein</fullName>
    </submittedName>
</protein>
<dbReference type="EMBL" id="JACAGJ010000006">
    <property type="protein sequence ID" value="MDM1073210.1"/>
    <property type="molecule type" value="Genomic_DNA"/>
</dbReference>
<proteinExistence type="predicted"/>
<name>A0AAJ1QFQ6_9FLAO</name>
<reference evidence="2" key="1">
    <citation type="submission" date="2020-06" db="EMBL/GenBank/DDBJ databases">
        <authorList>
            <person name="Dong N."/>
        </authorList>
    </citation>
    <scope>NUCLEOTIDE SEQUENCE</scope>
    <source>
        <strain evidence="2">R655-4</strain>
    </source>
</reference>
<feature type="chain" id="PRO_5042618823" evidence="1">
    <location>
        <begin position="21"/>
        <end position="578"/>
    </location>
</feature>
<evidence type="ECO:0000256" key="1">
    <source>
        <dbReference type="SAM" id="SignalP"/>
    </source>
</evidence>
<feature type="signal peptide" evidence="1">
    <location>
        <begin position="1"/>
        <end position="20"/>
    </location>
</feature>
<dbReference type="AlphaFoldDB" id="A0AAJ1QFQ6"/>
<evidence type="ECO:0000313" key="3">
    <source>
        <dbReference type="Proteomes" id="UP001170959"/>
    </source>
</evidence>
<evidence type="ECO:0000313" key="2">
    <source>
        <dbReference type="EMBL" id="MDM1073210.1"/>
    </source>
</evidence>
<comment type="caution">
    <text evidence="2">The sequence shown here is derived from an EMBL/GenBank/DDBJ whole genome shotgun (WGS) entry which is preliminary data.</text>
</comment>
<keyword evidence="1" id="KW-0732">Signal</keyword>
<sequence>MRKILSFLMLSIFVNLYAQFDVKITNIVIDKTYLTNPTQFALPNNEASYSVKINYTVNLTDKQNAYAIHGLNFKVNGQVYAVMNTGLTTNSNYPYSGQAQYNLNIGSPSAIDFMVELPYHKQVFPVGGTEYNKSNTWRLNFYKPLSNNSISSNSLNYDYNDNLSISLNGSLPTGGNGEFSYKWYKKKWDEQLFSEIPNSNNKNINYAIKESTKFIRTVYSANTSSDSNILDIKVVNNSKLSRRNYIKSSPLNSWDDYCVEIPYLSSCPNVKENTSIDIKKGDNVSFYGSEIQIEGIANPNQGSLWTYQWQIDKLDGLGWQNINGAINKDYTTGIINVKSMFRRLAFSQHYITNPLVSDNEITVNVYDSNPVDNNNISIERLLDPEIYIENVLGSTLSGGDDLNYEFTWYADCLPPGFSIGSSTPLTKIHTGFGKNYKNLPNGFTPPNGMGTLYSQDINTRKCPYGITIMREAKFNGFSSRSNIVKLYSDYPQAILANNNGDRTKLVIRTYNITNKEIYVTIVDSQNNSRLFKYKIPFILLNNSYTYTIDVPDIYWNSMPIVQIKTNDNLILYNGLYLF</sequence>
<dbReference type="RefSeq" id="WP_159154590.1">
    <property type="nucleotide sequence ID" value="NZ_CP013210.1"/>
</dbReference>
<reference evidence="2" key="2">
    <citation type="journal article" date="2022" name="Sci. Total Environ.">
        <title>Prevalence, transmission, and molecular epidemiology of tet(X)-positive bacteria among humans, animals, and environmental niches in China: An epidemiological, and genomic-based study.</title>
        <authorList>
            <person name="Dong N."/>
            <person name="Zeng Y."/>
            <person name="Cai C."/>
            <person name="Sun C."/>
            <person name="Lu J."/>
            <person name="Liu C."/>
            <person name="Zhou H."/>
            <person name="Sun Q."/>
            <person name="Shu L."/>
            <person name="Wang H."/>
            <person name="Wang Y."/>
            <person name="Wang S."/>
            <person name="Wu C."/>
            <person name="Chan E.W."/>
            <person name="Chen G."/>
            <person name="Shen Z."/>
            <person name="Chen S."/>
            <person name="Zhang R."/>
        </authorList>
    </citation>
    <scope>NUCLEOTIDE SEQUENCE</scope>
    <source>
        <strain evidence="2">R655-4</strain>
    </source>
</reference>
<gene>
    <name evidence="2" type="ORF">HX001_12020</name>
</gene>
<accession>A0AAJ1QFQ6</accession>
<organism evidence="2 3">
    <name type="scientific">Empedobacter brevis</name>
    <dbReference type="NCBI Taxonomy" id="247"/>
    <lineage>
        <taxon>Bacteria</taxon>
        <taxon>Pseudomonadati</taxon>
        <taxon>Bacteroidota</taxon>
        <taxon>Flavobacteriia</taxon>
        <taxon>Flavobacteriales</taxon>
        <taxon>Weeksellaceae</taxon>
        <taxon>Empedobacter</taxon>
    </lineage>
</organism>
<dbReference type="Proteomes" id="UP001170959">
    <property type="component" value="Unassembled WGS sequence"/>
</dbReference>